<feature type="domain" description="Dinitrogenase iron-molybdenum cofactor biosynthesis" evidence="2">
    <location>
        <begin position="81"/>
        <end position="139"/>
    </location>
</feature>
<evidence type="ECO:0000313" key="4">
    <source>
        <dbReference type="Proteomes" id="UP000199701"/>
    </source>
</evidence>
<dbReference type="AlphaFoldDB" id="A0A1I0PNU8"/>
<dbReference type="InterPro" id="IPR036105">
    <property type="entry name" value="DiNase_FeMo-co_biosyn_sf"/>
</dbReference>
<accession>A0A1I0PNU8</accession>
<dbReference type="OrthoDB" id="280278at2"/>
<name>A0A1I0PNU8_9FIRM</name>
<dbReference type="STRING" id="99656.SAMN05421659_105226"/>
<evidence type="ECO:0000313" key="3">
    <source>
        <dbReference type="EMBL" id="SEW16097.1"/>
    </source>
</evidence>
<dbReference type="Pfam" id="PF02579">
    <property type="entry name" value="Nitro_FeMo-Co"/>
    <property type="match status" value="1"/>
</dbReference>
<proteinExistence type="predicted"/>
<dbReference type="EMBL" id="FOJI01000005">
    <property type="protein sequence ID" value="SEW16097.1"/>
    <property type="molecule type" value="Genomic_DNA"/>
</dbReference>
<keyword evidence="4" id="KW-1185">Reference proteome</keyword>
<feature type="region of interest" description="Disordered" evidence="1">
    <location>
        <begin position="56"/>
        <end position="85"/>
    </location>
</feature>
<dbReference type="CDD" id="cd00562">
    <property type="entry name" value="NifX_NifB"/>
    <property type="match status" value="1"/>
</dbReference>
<dbReference type="PANTHER" id="PTHR33937:SF1">
    <property type="entry name" value="IRON-MOLIBDENUM COFACTOR PROCESSING PROTEIN"/>
    <property type="match status" value="1"/>
</dbReference>
<sequence>MSYKIAVASTDGIYLDAHFGGASSFLIYEVNADGSYENKEKRIVLGANEEISSSLNCSSNSDCAKKSSCTSSDENKNGSTGGCGGHSDSKIEANVALIADCRCLLCNKVGAGAERQLERKAITAFQVSYKIDDALAKIINYYTKIDNHISLRNAR</sequence>
<dbReference type="Proteomes" id="UP000199701">
    <property type="component" value="Unassembled WGS sequence"/>
</dbReference>
<protein>
    <submittedName>
        <fullName evidence="3">Dinitrogenase iron-molybdenum cofactor</fullName>
    </submittedName>
</protein>
<dbReference type="PANTHER" id="PTHR33937">
    <property type="entry name" value="IRON-MOLYBDENUM PROTEIN-RELATED-RELATED"/>
    <property type="match status" value="1"/>
</dbReference>
<organism evidence="3 4">
    <name type="scientific">[Clostridium] fimetarium</name>
    <dbReference type="NCBI Taxonomy" id="99656"/>
    <lineage>
        <taxon>Bacteria</taxon>
        <taxon>Bacillati</taxon>
        <taxon>Bacillota</taxon>
        <taxon>Clostridia</taxon>
        <taxon>Lachnospirales</taxon>
        <taxon>Lachnospiraceae</taxon>
    </lineage>
</organism>
<reference evidence="3 4" key="1">
    <citation type="submission" date="2016-10" db="EMBL/GenBank/DDBJ databases">
        <authorList>
            <person name="de Groot N.N."/>
        </authorList>
    </citation>
    <scope>NUCLEOTIDE SEQUENCE [LARGE SCALE GENOMIC DNA]</scope>
    <source>
        <strain evidence="3 4">DSM 9179</strain>
    </source>
</reference>
<evidence type="ECO:0000256" key="1">
    <source>
        <dbReference type="SAM" id="MobiDB-lite"/>
    </source>
</evidence>
<dbReference type="SUPFAM" id="SSF53146">
    <property type="entry name" value="Nitrogenase accessory factor-like"/>
    <property type="match status" value="1"/>
</dbReference>
<evidence type="ECO:0000259" key="2">
    <source>
        <dbReference type="Pfam" id="PF02579"/>
    </source>
</evidence>
<dbReference type="RefSeq" id="WP_092452841.1">
    <property type="nucleotide sequence ID" value="NZ_FOJI01000005.1"/>
</dbReference>
<dbReference type="Gene3D" id="3.30.420.130">
    <property type="entry name" value="Dinitrogenase iron-molybdenum cofactor biosynthesis domain"/>
    <property type="match status" value="1"/>
</dbReference>
<dbReference type="InterPro" id="IPR051840">
    <property type="entry name" value="NifX/NifY_domain"/>
</dbReference>
<dbReference type="InterPro" id="IPR003731">
    <property type="entry name" value="Di-Nase_FeMo-co_biosynth"/>
</dbReference>
<gene>
    <name evidence="3" type="ORF">SAMN05421659_105226</name>
</gene>